<dbReference type="EMBL" id="PEDP01000288">
    <property type="protein sequence ID" value="POS86615.1"/>
    <property type="molecule type" value="Genomic_DNA"/>
</dbReference>
<organism evidence="4 5">
    <name type="scientific">Erysiphe pulchra</name>
    <dbReference type="NCBI Taxonomy" id="225359"/>
    <lineage>
        <taxon>Eukaryota</taxon>
        <taxon>Fungi</taxon>
        <taxon>Dikarya</taxon>
        <taxon>Ascomycota</taxon>
        <taxon>Pezizomycotina</taxon>
        <taxon>Leotiomycetes</taxon>
        <taxon>Erysiphales</taxon>
        <taxon>Erysiphaceae</taxon>
        <taxon>Erysiphe</taxon>
    </lineage>
</organism>
<protein>
    <recommendedName>
        <fullName evidence="3">UNC-45/Cro1/She4 central domain-containing protein</fullName>
    </recommendedName>
</protein>
<accession>A0A2S4PX67</accession>
<dbReference type="GO" id="GO:0051879">
    <property type="term" value="F:Hsp90 protein binding"/>
    <property type="evidence" value="ECO:0007669"/>
    <property type="project" value="TreeGrafter"/>
</dbReference>
<dbReference type="STRING" id="225359.A0A2S4PX67"/>
<reference evidence="4 5" key="1">
    <citation type="submission" date="2017-10" db="EMBL/GenBank/DDBJ databases">
        <title>Development of genomic resources for the powdery mildew, Erysiphe pulchra.</title>
        <authorList>
            <person name="Wadl P.A."/>
            <person name="Mack B.M."/>
            <person name="Moore G."/>
            <person name="Beltz S.B."/>
        </authorList>
    </citation>
    <scope>NUCLEOTIDE SEQUENCE [LARGE SCALE GENOMIC DNA]</scope>
    <source>
        <strain evidence="4">Cflorida</strain>
    </source>
</reference>
<dbReference type="Pfam" id="PF11701">
    <property type="entry name" value="UNC45-central"/>
    <property type="match status" value="1"/>
</dbReference>
<proteinExistence type="predicted"/>
<dbReference type="GO" id="GO:0005737">
    <property type="term" value="C:cytoplasm"/>
    <property type="evidence" value="ECO:0007669"/>
    <property type="project" value="UniProtKB-SubCell"/>
</dbReference>
<sequence>MSAETICVDSSNEQSVKDWLLSLNVRLQENGLKDEIKCQLINNLTEILNNDTGQVEKPQSSSKSYYQYVNDQCIETILENLDIRQSQLIRSHVILAISAYLNAADTLGSEKISKFLLNKIQKGTSDDFTVAFSVATCLYPIIPDHISNLILKEGFIPSLEILIKKKWKDGRVEQALLEMLNAACMNTSCRDAIRKHCLEWLTEKAQGTSEVSVNDKYAESIKGFAAIILAKLQAVPPTNTLGTEQRIKPVSITTEELSLRFKNALLLNSSEPNSIEGLAYTSLNSKIKESLASDQNFLKTLIKALGDAPAKSSTIFGALTILFNLTAYKPVLLEEQKRINQLKAYATATGTPKIPEKMDQLDDDEHVSNRCQAIFEANIIPTLVTHSQNSSKSSLSLAVSIISSLARTPKIRGKMAQQGAIKMLLYAYTKFSTVDQSSRRVAALALARILITTNPNHVFGGSNPLSITSAIPPLILILSDDPTIEHRNLLPVFESLLALTNIASTDDTARNSIIRLAFPQLEELLLSNNVMVTRATVELICNLVQSPEGVAKFTDGGKQASNRMHILLALTDAQDLATCRAAGGALASLTQWDTAVNSILERDRGAHLLLRLCGEDQEELRHRGVVCVLNVLSAPGEIGKWGLEKIKNEKGIEILKECLKKSKNQEILDIAVEALKILLDDYSSK</sequence>
<dbReference type="SUPFAM" id="SSF48371">
    <property type="entry name" value="ARM repeat"/>
    <property type="match status" value="1"/>
</dbReference>
<dbReference type="PANTHER" id="PTHR45994:SF1">
    <property type="entry name" value="FI21225P1"/>
    <property type="match status" value="1"/>
</dbReference>
<gene>
    <name evidence="4" type="ORF">EPUL_000599</name>
</gene>
<evidence type="ECO:0000256" key="2">
    <source>
        <dbReference type="ARBA" id="ARBA00022490"/>
    </source>
</evidence>
<name>A0A2S4PX67_9PEZI</name>
<dbReference type="InterPro" id="IPR024660">
    <property type="entry name" value="UCS_central_dom"/>
</dbReference>
<evidence type="ECO:0000313" key="5">
    <source>
        <dbReference type="Proteomes" id="UP000237438"/>
    </source>
</evidence>
<dbReference type="AlphaFoldDB" id="A0A2S4PX67"/>
<feature type="domain" description="UNC-45/Cro1/She4 central" evidence="3">
    <location>
        <begin position="72"/>
        <end position="232"/>
    </location>
</feature>
<comment type="subcellular location">
    <subcellularLocation>
        <location evidence="1">Cytoplasm</location>
    </subcellularLocation>
</comment>
<evidence type="ECO:0000259" key="3">
    <source>
        <dbReference type="Pfam" id="PF11701"/>
    </source>
</evidence>
<keyword evidence="5" id="KW-1185">Reference proteome</keyword>
<dbReference type="InterPro" id="IPR016024">
    <property type="entry name" value="ARM-type_fold"/>
</dbReference>
<dbReference type="OrthoDB" id="5574718at2759"/>
<dbReference type="PANTHER" id="PTHR45994">
    <property type="entry name" value="FI21225P1"/>
    <property type="match status" value="1"/>
</dbReference>
<dbReference type="InterPro" id="IPR011989">
    <property type="entry name" value="ARM-like"/>
</dbReference>
<keyword evidence="2" id="KW-0963">Cytoplasm</keyword>
<evidence type="ECO:0000313" key="4">
    <source>
        <dbReference type="EMBL" id="POS86615.1"/>
    </source>
</evidence>
<evidence type="ECO:0000256" key="1">
    <source>
        <dbReference type="ARBA" id="ARBA00004496"/>
    </source>
</evidence>
<comment type="caution">
    <text evidence="4">The sequence shown here is derived from an EMBL/GenBank/DDBJ whole genome shotgun (WGS) entry which is preliminary data.</text>
</comment>
<dbReference type="Proteomes" id="UP000237438">
    <property type="component" value="Unassembled WGS sequence"/>
</dbReference>
<dbReference type="Gene3D" id="1.25.10.10">
    <property type="entry name" value="Leucine-rich Repeat Variant"/>
    <property type="match status" value="1"/>
</dbReference>